<protein>
    <submittedName>
        <fullName evidence="1">Uncharacterized protein</fullName>
    </submittedName>
</protein>
<dbReference type="EMBL" id="KN822232">
    <property type="protein sequence ID" value="KIM51947.1"/>
    <property type="molecule type" value="Genomic_DNA"/>
</dbReference>
<gene>
    <name evidence="1" type="ORF">SCLCIDRAFT_142241</name>
</gene>
<dbReference type="Proteomes" id="UP000053989">
    <property type="component" value="Unassembled WGS sequence"/>
</dbReference>
<accession>A0A0C2ZGH0</accession>
<proteinExistence type="predicted"/>
<dbReference type="InParanoid" id="A0A0C2ZGH0"/>
<sequence length="183" mass="20614">MALSKYSFTVDTCQVRLSSLLHPYAFHDSAPPLNDVNSSPAGPIPAHHFLPLCTHETPISDTCFEHLIFSGQDSPVKVTFLNTVKAWKAALDKKRELVASLAKVQSEIEDSEGSIVAVLGEQKTAVYRNDYYFHGCFADESTITGEYKKEVSQITRKPFSWKFDRKKHGVVTFSRQFSYPYTT</sequence>
<reference evidence="1 2" key="1">
    <citation type="submission" date="2014-04" db="EMBL/GenBank/DDBJ databases">
        <authorList>
            <consortium name="DOE Joint Genome Institute"/>
            <person name="Kuo A."/>
            <person name="Kohler A."/>
            <person name="Nagy L.G."/>
            <person name="Floudas D."/>
            <person name="Copeland A."/>
            <person name="Barry K.W."/>
            <person name="Cichocki N."/>
            <person name="Veneault-Fourrey C."/>
            <person name="LaButti K."/>
            <person name="Lindquist E.A."/>
            <person name="Lipzen A."/>
            <person name="Lundell T."/>
            <person name="Morin E."/>
            <person name="Murat C."/>
            <person name="Sun H."/>
            <person name="Tunlid A."/>
            <person name="Henrissat B."/>
            <person name="Grigoriev I.V."/>
            <person name="Hibbett D.S."/>
            <person name="Martin F."/>
            <person name="Nordberg H.P."/>
            <person name="Cantor M.N."/>
            <person name="Hua S.X."/>
        </authorList>
    </citation>
    <scope>NUCLEOTIDE SEQUENCE [LARGE SCALE GENOMIC DNA]</scope>
    <source>
        <strain evidence="1 2">Foug A</strain>
    </source>
</reference>
<dbReference type="HOGENOM" id="CLU_1475973_0_0_1"/>
<dbReference type="OrthoDB" id="2690797at2759"/>
<evidence type="ECO:0000313" key="1">
    <source>
        <dbReference type="EMBL" id="KIM51947.1"/>
    </source>
</evidence>
<name>A0A0C2ZGH0_9AGAM</name>
<dbReference type="AlphaFoldDB" id="A0A0C2ZGH0"/>
<organism evidence="1 2">
    <name type="scientific">Scleroderma citrinum Foug A</name>
    <dbReference type="NCBI Taxonomy" id="1036808"/>
    <lineage>
        <taxon>Eukaryota</taxon>
        <taxon>Fungi</taxon>
        <taxon>Dikarya</taxon>
        <taxon>Basidiomycota</taxon>
        <taxon>Agaricomycotina</taxon>
        <taxon>Agaricomycetes</taxon>
        <taxon>Agaricomycetidae</taxon>
        <taxon>Boletales</taxon>
        <taxon>Sclerodermatineae</taxon>
        <taxon>Sclerodermataceae</taxon>
        <taxon>Scleroderma</taxon>
    </lineage>
</organism>
<keyword evidence="2" id="KW-1185">Reference proteome</keyword>
<evidence type="ECO:0000313" key="2">
    <source>
        <dbReference type="Proteomes" id="UP000053989"/>
    </source>
</evidence>
<reference evidence="2" key="2">
    <citation type="submission" date="2015-01" db="EMBL/GenBank/DDBJ databases">
        <title>Evolutionary Origins and Diversification of the Mycorrhizal Mutualists.</title>
        <authorList>
            <consortium name="DOE Joint Genome Institute"/>
            <consortium name="Mycorrhizal Genomics Consortium"/>
            <person name="Kohler A."/>
            <person name="Kuo A."/>
            <person name="Nagy L.G."/>
            <person name="Floudas D."/>
            <person name="Copeland A."/>
            <person name="Barry K.W."/>
            <person name="Cichocki N."/>
            <person name="Veneault-Fourrey C."/>
            <person name="LaButti K."/>
            <person name="Lindquist E.A."/>
            <person name="Lipzen A."/>
            <person name="Lundell T."/>
            <person name="Morin E."/>
            <person name="Murat C."/>
            <person name="Riley R."/>
            <person name="Ohm R."/>
            <person name="Sun H."/>
            <person name="Tunlid A."/>
            <person name="Henrissat B."/>
            <person name="Grigoriev I.V."/>
            <person name="Hibbett D.S."/>
            <person name="Martin F."/>
        </authorList>
    </citation>
    <scope>NUCLEOTIDE SEQUENCE [LARGE SCALE GENOMIC DNA]</scope>
    <source>
        <strain evidence="2">Foug A</strain>
    </source>
</reference>